<dbReference type="OrthoDB" id="2097653at2759"/>
<reference evidence="2 3" key="1">
    <citation type="submission" date="2013-07" db="EMBL/GenBank/DDBJ databases">
        <title>The Genome Sequence of Kwoniella mangroviensis CBS10435.</title>
        <authorList>
            <consortium name="The Broad Institute Genome Sequencing Platform"/>
            <person name="Cuomo C."/>
            <person name="Litvintseva A."/>
            <person name="Chen Y."/>
            <person name="Heitman J."/>
            <person name="Sun S."/>
            <person name="Springer D."/>
            <person name="Dromer F."/>
            <person name="Young S.K."/>
            <person name="Zeng Q."/>
            <person name="Gargeya S."/>
            <person name="Fitzgerald M."/>
            <person name="Abouelleil A."/>
            <person name="Alvarado L."/>
            <person name="Berlin A.M."/>
            <person name="Chapman S.B."/>
            <person name="Dewar J."/>
            <person name="Goldberg J."/>
            <person name="Griggs A."/>
            <person name="Gujja S."/>
            <person name="Hansen M."/>
            <person name="Howarth C."/>
            <person name="Imamovic A."/>
            <person name="Larimer J."/>
            <person name="McCowan C."/>
            <person name="Murphy C."/>
            <person name="Pearson M."/>
            <person name="Priest M."/>
            <person name="Roberts A."/>
            <person name="Saif S."/>
            <person name="Shea T."/>
            <person name="Sykes S."/>
            <person name="Wortman J."/>
            <person name="Nusbaum C."/>
            <person name="Birren B."/>
        </authorList>
    </citation>
    <scope>NUCLEOTIDE SEQUENCE [LARGE SCALE GENOMIC DNA]</scope>
    <source>
        <strain evidence="2 3">CBS 10435</strain>
    </source>
</reference>
<gene>
    <name evidence="2" type="ORF">L486_06444</name>
</gene>
<evidence type="ECO:0000256" key="1">
    <source>
        <dbReference type="SAM" id="SignalP"/>
    </source>
</evidence>
<evidence type="ECO:0000313" key="2">
    <source>
        <dbReference type="EMBL" id="OCF55693.1"/>
    </source>
</evidence>
<keyword evidence="1" id="KW-0732">Signal</keyword>
<accession>A0A1B9IJP0</accession>
<proteinExistence type="predicted"/>
<protein>
    <recommendedName>
        <fullName evidence="4">Ecp2 effector protein domain-containing protein</fullName>
    </recommendedName>
</protein>
<name>A0A1B9IJP0_9TREE</name>
<dbReference type="Proteomes" id="UP000092583">
    <property type="component" value="Unassembled WGS sequence"/>
</dbReference>
<keyword evidence="3" id="KW-1185">Reference proteome</keyword>
<evidence type="ECO:0008006" key="4">
    <source>
        <dbReference type="Google" id="ProtNLM"/>
    </source>
</evidence>
<feature type="chain" id="PRO_5008628757" description="Ecp2 effector protein domain-containing protein" evidence="1">
    <location>
        <begin position="19"/>
        <end position="162"/>
    </location>
</feature>
<organism evidence="2 3">
    <name type="scientific">Kwoniella mangroviensis CBS 10435</name>
    <dbReference type="NCBI Taxonomy" id="1331196"/>
    <lineage>
        <taxon>Eukaryota</taxon>
        <taxon>Fungi</taxon>
        <taxon>Dikarya</taxon>
        <taxon>Basidiomycota</taxon>
        <taxon>Agaricomycotina</taxon>
        <taxon>Tremellomycetes</taxon>
        <taxon>Tremellales</taxon>
        <taxon>Cryptococcaceae</taxon>
        <taxon>Kwoniella</taxon>
    </lineage>
</organism>
<sequence>MFAKASIALLALLPAISGAVIKHNDTALNARAELVVQPVCEGGNLDSHDCNVALLSLGGGIQGAIQFLRVDDITNTASSGSCTMTVTAVDGGTAIDISKGRLEQAQKAAIAQCGRQAWSVTALGGATGGNLKIVQSSSSSISSVANDVVDEPSLSDTCTCST</sequence>
<reference evidence="3" key="2">
    <citation type="submission" date="2013-12" db="EMBL/GenBank/DDBJ databases">
        <title>Evolution of pathogenesis and genome organization in the Tremellales.</title>
        <authorList>
            <person name="Cuomo C."/>
            <person name="Litvintseva A."/>
            <person name="Heitman J."/>
            <person name="Chen Y."/>
            <person name="Sun S."/>
            <person name="Springer D."/>
            <person name="Dromer F."/>
            <person name="Young S."/>
            <person name="Zeng Q."/>
            <person name="Chapman S."/>
            <person name="Gujja S."/>
            <person name="Saif S."/>
            <person name="Birren B."/>
        </authorList>
    </citation>
    <scope>NUCLEOTIDE SEQUENCE [LARGE SCALE GENOMIC DNA]</scope>
    <source>
        <strain evidence="3">CBS 10435</strain>
    </source>
</reference>
<dbReference type="EMBL" id="KI669465">
    <property type="protein sequence ID" value="OCF55693.1"/>
    <property type="molecule type" value="Genomic_DNA"/>
</dbReference>
<dbReference type="AlphaFoldDB" id="A0A1B9IJP0"/>
<feature type="signal peptide" evidence="1">
    <location>
        <begin position="1"/>
        <end position="18"/>
    </location>
</feature>
<evidence type="ECO:0000313" key="3">
    <source>
        <dbReference type="Proteomes" id="UP000092583"/>
    </source>
</evidence>